<accession>A0A399RAY4</accession>
<dbReference type="Gene3D" id="3.30.9.10">
    <property type="entry name" value="D-Amino Acid Oxidase, subunit A, domain 2"/>
    <property type="match status" value="1"/>
</dbReference>
<evidence type="ECO:0000313" key="4">
    <source>
        <dbReference type="Proteomes" id="UP000266385"/>
    </source>
</evidence>
<gene>
    <name evidence="3" type="ORF">D1223_10990</name>
</gene>
<dbReference type="PANTHER" id="PTHR13847">
    <property type="entry name" value="SARCOSINE DEHYDROGENASE-RELATED"/>
    <property type="match status" value="1"/>
</dbReference>
<dbReference type="Proteomes" id="UP000266385">
    <property type="component" value="Unassembled WGS sequence"/>
</dbReference>
<sequence>MSGTEASAKSSRACIAVVGGGIIGLSVAWELSRRGHMVTVFDPASPDRSTSWAAAGMIAPAYEVMIHGGGAGTPLARLCYESAARWAGFARDLAFESGMPVGYRSAPTFALARTIDEKERLAGLAATLADAGHRFAWHGTAEVRDRLGVSAKVQSVLELPDDHQVDNRRVLQAFRRYGEQGGFRMERRAVSSRDELGDRFDAVVWSRGTRETGVEALVKGQALALQPVPGLPAEVLRFGSGYIVPKADRVVIGATSEETFAHSGVRADTTQALRDAAIAVLPELRHAPVLETWAGLRPKRAGGLPVIGELAPGEFVAAAHYRNGILLAPATASRIADMVEGDAEAEGAFSPHRLQASYN</sequence>
<evidence type="ECO:0000313" key="3">
    <source>
        <dbReference type="EMBL" id="RIJ27943.1"/>
    </source>
</evidence>
<dbReference type="GO" id="GO:0016491">
    <property type="term" value="F:oxidoreductase activity"/>
    <property type="evidence" value="ECO:0007669"/>
    <property type="project" value="UniProtKB-KW"/>
</dbReference>
<evidence type="ECO:0000259" key="2">
    <source>
        <dbReference type="Pfam" id="PF01266"/>
    </source>
</evidence>
<comment type="caution">
    <text evidence="3">The sequence shown here is derived from an EMBL/GenBank/DDBJ whole genome shotgun (WGS) entry which is preliminary data.</text>
</comment>
<dbReference type="Pfam" id="PF01266">
    <property type="entry name" value="DAO"/>
    <property type="match status" value="1"/>
</dbReference>
<reference evidence="3 4" key="1">
    <citation type="submission" date="2018-08" db="EMBL/GenBank/DDBJ databases">
        <title>Henriciella mobilis sp. nov., isolated from seawater.</title>
        <authorList>
            <person name="Cheng H."/>
            <person name="Wu Y.-H."/>
            <person name="Xu X.-W."/>
            <person name="Guo L.-L."/>
        </authorList>
    </citation>
    <scope>NUCLEOTIDE SEQUENCE [LARGE SCALE GENOMIC DNA]</scope>
    <source>
        <strain evidence="3 4">JN25</strain>
    </source>
</reference>
<dbReference type="SUPFAM" id="SSF54373">
    <property type="entry name" value="FAD-linked reductases, C-terminal domain"/>
    <property type="match status" value="1"/>
</dbReference>
<organism evidence="3 4">
    <name type="scientific">Henriciella mobilis</name>
    <dbReference type="NCBI Taxonomy" id="2305467"/>
    <lineage>
        <taxon>Bacteria</taxon>
        <taxon>Pseudomonadati</taxon>
        <taxon>Pseudomonadota</taxon>
        <taxon>Alphaproteobacteria</taxon>
        <taxon>Hyphomonadales</taxon>
        <taxon>Hyphomonadaceae</taxon>
        <taxon>Henriciella</taxon>
    </lineage>
</organism>
<dbReference type="RefSeq" id="WP_119376479.1">
    <property type="nucleotide sequence ID" value="NZ_QWFX01000013.1"/>
</dbReference>
<dbReference type="PANTHER" id="PTHR13847:SF289">
    <property type="entry name" value="GLYCINE OXIDASE"/>
    <property type="match status" value="1"/>
</dbReference>
<evidence type="ECO:0000256" key="1">
    <source>
        <dbReference type="ARBA" id="ARBA00023002"/>
    </source>
</evidence>
<keyword evidence="4" id="KW-1185">Reference proteome</keyword>
<proteinExistence type="predicted"/>
<dbReference type="AlphaFoldDB" id="A0A399RAY4"/>
<dbReference type="GO" id="GO:0005737">
    <property type="term" value="C:cytoplasm"/>
    <property type="evidence" value="ECO:0007669"/>
    <property type="project" value="TreeGrafter"/>
</dbReference>
<dbReference type="EMBL" id="QWFX01000013">
    <property type="protein sequence ID" value="RIJ27943.1"/>
    <property type="molecule type" value="Genomic_DNA"/>
</dbReference>
<keyword evidence="1" id="KW-0560">Oxidoreductase</keyword>
<feature type="domain" description="FAD dependent oxidoreductase" evidence="2">
    <location>
        <begin position="15"/>
        <end position="338"/>
    </location>
</feature>
<name>A0A399RAY4_9PROT</name>
<dbReference type="InterPro" id="IPR036188">
    <property type="entry name" value="FAD/NAD-bd_sf"/>
</dbReference>
<dbReference type="InterPro" id="IPR006076">
    <property type="entry name" value="FAD-dep_OxRdtase"/>
</dbReference>
<dbReference type="SUPFAM" id="SSF51971">
    <property type="entry name" value="Nucleotide-binding domain"/>
    <property type="match status" value="1"/>
</dbReference>
<protein>
    <submittedName>
        <fullName evidence="3">FAD-dependent oxidoreductase</fullName>
    </submittedName>
</protein>
<dbReference type="OrthoDB" id="9790035at2"/>
<dbReference type="Gene3D" id="3.50.50.60">
    <property type="entry name" value="FAD/NAD(P)-binding domain"/>
    <property type="match status" value="1"/>
</dbReference>